<keyword evidence="7 10" id="KW-0949">S-adenosyl-L-methionine</keyword>
<comment type="function">
    <text evidence="8 10">Specifically methylates the N3 position of the uracil ring of uridine 1498 (m3U1498) in 16S rRNA. Acts on the fully assembled 30S ribosomal subunit.</text>
</comment>
<keyword evidence="13" id="KW-1185">Reference proteome</keyword>
<dbReference type="Gene3D" id="3.40.1280.10">
    <property type="match status" value="1"/>
</dbReference>
<keyword evidence="6 10" id="KW-0808">Transferase</keyword>
<evidence type="ECO:0000256" key="4">
    <source>
        <dbReference type="ARBA" id="ARBA00022552"/>
    </source>
</evidence>
<comment type="caution">
    <text evidence="12">The sequence shown here is derived from an EMBL/GenBank/DDBJ whole genome shotgun (WGS) entry which is preliminary data.</text>
</comment>
<dbReference type="OrthoDB" id="9815641at2"/>
<feature type="domain" description="Ribosomal RNA small subunit methyltransferase E methyltransferase" evidence="11">
    <location>
        <begin position="73"/>
        <end position="233"/>
    </location>
</feature>
<dbReference type="GO" id="GO:0005737">
    <property type="term" value="C:cytoplasm"/>
    <property type="evidence" value="ECO:0007669"/>
    <property type="project" value="UniProtKB-SubCell"/>
</dbReference>
<keyword evidence="5 10" id="KW-0489">Methyltransferase</keyword>
<evidence type="ECO:0000259" key="11">
    <source>
        <dbReference type="Pfam" id="PF04452"/>
    </source>
</evidence>
<evidence type="ECO:0000256" key="6">
    <source>
        <dbReference type="ARBA" id="ARBA00022679"/>
    </source>
</evidence>
<accession>A0A4R5LUB4</accession>
<dbReference type="GO" id="GO:0070042">
    <property type="term" value="F:rRNA (uridine-N3-)-methyltransferase activity"/>
    <property type="evidence" value="ECO:0007669"/>
    <property type="project" value="TreeGrafter"/>
</dbReference>
<organism evidence="12 13">
    <name type="scientific">Seongchinamella unica</name>
    <dbReference type="NCBI Taxonomy" id="2547392"/>
    <lineage>
        <taxon>Bacteria</taxon>
        <taxon>Pseudomonadati</taxon>
        <taxon>Pseudomonadota</taxon>
        <taxon>Gammaproteobacteria</taxon>
        <taxon>Cellvibrionales</taxon>
        <taxon>Halieaceae</taxon>
        <taxon>Seongchinamella</taxon>
    </lineage>
</organism>
<dbReference type="NCBIfam" id="TIGR00046">
    <property type="entry name" value="RsmE family RNA methyltransferase"/>
    <property type="match status" value="1"/>
</dbReference>
<dbReference type="PANTHER" id="PTHR30027">
    <property type="entry name" value="RIBOSOMAL RNA SMALL SUBUNIT METHYLTRANSFERASE E"/>
    <property type="match status" value="1"/>
</dbReference>
<dbReference type="EC" id="2.1.1.193" evidence="10"/>
<dbReference type="InterPro" id="IPR029026">
    <property type="entry name" value="tRNA_m1G_MTases_N"/>
</dbReference>
<comment type="subcellular location">
    <subcellularLocation>
        <location evidence="1 10">Cytoplasm</location>
    </subcellularLocation>
</comment>
<comment type="similarity">
    <text evidence="2 10">Belongs to the RNA methyltransferase RsmE family.</text>
</comment>
<gene>
    <name evidence="12" type="ORF">E2F43_01835</name>
</gene>
<dbReference type="CDD" id="cd18084">
    <property type="entry name" value="RsmE-like"/>
    <property type="match status" value="1"/>
</dbReference>
<evidence type="ECO:0000256" key="7">
    <source>
        <dbReference type="ARBA" id="ARBA00022691"/>
    </source>
</evidence>
<evidence type="ECO:0000256" key="9">
    <source>
        <dbReference type="ARBA" id="ARBA00047944"/>
    </source>
</evidence>
<dbReference type="PIRSF" id="PIRSF015601">
    <property type="entry name" value="MTase_slr0722"/>
    <property type="match status" value="1"/>
</dbReference>
<dbReference type="NCBIfam" id="NF008700">
    <property type="entry name" value="PRK11713.5-4"/>
    <property type="match status" value="1"/>
</dbReference>
<evidence type="ECO:0000256" key="2">
    <source>
        <dbReference type="ARBA" id="ARBA00005528"/>
    </source>
</evidence>
<evidence type="ECO:0000256" key="5">
    <source>
        <dbReference type="ARBA" id="ARBA00022603"/>
    </source>
</evidence>
<dbReference type="Pfam" id="PF04452">
    <property type="entry name" value="Methyltrans_RNA"/>
    <property type="match status" value="1"/>
</dbReference>
<keyword evidence="4 10" id="KW-0698">rRNA processing</keyword>
<keyword evidence="3 10" id="KW-0963">Cytoplasm</keyword>
<dbReference type="GO" id="GO:0070475">
    <property type="term" value="P:rRNA base methylation"/>
    <property type="evidence" value="ECO:0007669"/>
    <property type="project" value="TreeGrafter"/>
</dbReference>
<comment type="catalytic activity">
    <reaction evidence="9 10">
        <text>uridine(1498) in 16S rRNA + S-adenosyl-L-methionine = N(3)-methyluridine(1498) in 16S rRNA + S-adenosyl-L-homocysteine + H(+)</text>
        <dbReference type="Rhea" id="RHEA:42920"/>
        <dbReference type="Rhea" id="RHEA-COMP:10283"/>
        <dbReference type="Rhea" id="RHEA-COMP:10284"/>
        <dbReference type="ChEBI" id="CHEBI:15378"/>
        <dbReference type="ChEBI" id="CHEBI:57856"/>
        <dbReference type="ChEBI" id="CHEBI:59789"/>
        <dbReference type="ChEBI" id="CHEBI:65315"/>
        <dbReference type="ChEBI" id="CHEBI:74502"/>
        <dbReference type="EC" id="2.1.1.193"/>
    </reaction>
</comment>
<dbReference type="AlphaFoldDB" id="A0A4R5LUB4"/>
<dbReference type="InterPro" id="IPR046886">
    <property type="entry name" value="RsmE_MTase_dom"/>
</dbReference>
<dbReference type="PANTHER" id="PTHR30027:SF3">
    <property type="entry name" value="16S RRNA (URACIL(1498)-N(3))-METHYLTRANSFERASE"/>
    <property type="match status" value="1"/>
</dbReference>
<dbReference type="EMBL" id="SMSE01000001">
    <property type="protein sequence ID" value="TDG15006.1"/>
    <property type="molecule type" value="Genomic_DNA"/>
</dbReference>
<evidence type="ECO:0000256" key="3">
    <source>
        <dbReference type="ARBA" id="ARBA00022490"/>
    </source>
</evidence>
<dbReference type="InterPro" id="IPR029028">
    <property type="entry name" value="Alpha/beta_knot_MTases"/>
</dbReference>
<dbReference type="RefSeq" id="WP_133209168.1">
    <property type="nucleotide sequence ID" value="NZ_SMSE01000001.1"/>
</dbReference>
<evidence type="ECO:0000256" key="1">
    <source>
        <dbReference type="ARBA" id="ARBA00004496"/>
    </source>
</evidence>
<sequence>MNLLLFTEQDRSDDGLLHITGPRLQHLRQIHGKTVGEDVRVGRINGMIGSARIVSIDSHRALLDPVLDQPPPEKIPLTLVVALPRPKMLRRILRTVAELGVGELHLINTYRVEKSFWQTPVLKESNVHEYLLQGLEQSRDTVVPAVSCHRRFKPFVEDDLPGLLAGRRALLAHPGDYPPCPRGVAVPALLVIGPEGGFIPYEVDKLQHAGCEPVSLGPRILRVENAVTALLGRLY</sequence>
<dbReference type="SUPFAM" id="SSF75217">
    <property type="entry name" value="alpha/beta knot"/>
    <property type="match status" value="1"/>
</dbReference>
<reference evidence="12 13" key="1">
    <citation type="submission" date="2019-03" db="EMBL/GenBank/DDBJ databases">
        <title>Seongchinamella monodicae gen. nov., sp. nov., a novel member of the Gammaproteobacteria isolated from a tidal mudflat of beach.</title>
        <authorList>
            <person name="Yang H.G."/>
            <person name="Kang J.W."/>
            <person name="Lee S.D."/>
        </authorList>
    </citation>
    <scope>NUCLEOTIDE SEQUENCE [LARGE SCALE GENOMIC DNA]</scope>
    <source>
        <strain evidence="12 13">GH4-78</strain>
    </source>
</reference>
<name>A0A4R5LUB4_9GAMM</name>
<evidence type="ECO:0000313" key="13">
    <source>
        <dbReference type="Proteomes" id="UP000295554"/>
    </source>
</evidence>
<evidence type="ECO:0000256" key="10">
    <source>
        <dbReference type="PIRNR" id="PIRNR015601"/>
    </source>
</evidence>
<evidence type="ECO:0000313" key="12">
    <source>
        <dbReference type="EMBL" id="TDG15006.1"/>
    </source>
</evidence>
<protein>
    <recommendedName>
        <fullName evidence="10">Ribosomal RNA small subunit methyltransferase E</fullName>
        <ecNumber evidence="10">2.1.1.193</ecNumber>
    </recommendedName>
</protein>
<evidence type="ECO:0000256" key="8">
    <source>
        <dbReference type="ARBA" id="ARBA00025699"/>
    </source>
</evidence>
<dbReference type="InterPro" id="IPR006700">
    <property type="entry name" value="RsmE"/>
</dbReference>
<dbReference type="Proteomes" id="UP000295554">
    <property type="component" value="Unassembled WGS sequence"/>
</dbReference>
<proteinExistence type="inferred from homology"/>